<reference evidence="1 2" key="1">
    <citation type="journal article" date="2019" name="ACS Chem. Biol.">
        <title>Identification and Mobilization of a Cryptic Antibiotic Biosynthesis Gene Locus from a Human-Pathogenic Nocardia Isolate.</title>
        <authorList>
            <person name="Herisse M."/>
            <person name="Ishida K."/>
            <person name="Porter J.L."/>
            <person name="Howden B."/>
            <person name="Hertweck C."/>
            <person name="Stinear T.P."/>
            <person name="Pidot S.J."/>
        </authorList>
    </citation>
    <scope>NUCLEOTIDE SEQUENCE [LARGE SCALE GENOMIC DNA]</scope>
    <source>
        <strain evidence="1 2">AUSMDU00012717</strain>
    </source>
</reference>
<name>A0A6G9YR61_9NOCA</name>
<dbReference type="Proteomes" id="UP000503540">
    <property type="component" value="Chromosome"/>
</dbReference>
<dbReference type="KEGG" id="nah:F5544_38830"/>
<dbReference type="EMBL" id="CP046172">
    <property type="protein sequence ID" value="QIS15587.1"/>
    <property type="molecule type" value="Genomic_DNA"/>
</dbReference>
<dbReference type="InterPro" id="IPR032710">
    <property type="entry name" value="NTF2-like_dom_sf"/>
</dbReference>
<keyword evidence="2" id="KW-1185">Reference proteome</keyword>
<dbReference type="SUPFAM" id="SSF54427">
    <property type="entry name" value="NTF2-like"/>
    <property type="match status" value="1"/>
</dbReference>
<evidence type="ECO:0000313" key="2">
    <source>
        <dbReference type="Proteomes" id="UP000503540"/>
    </source>
</evidence>
<dbReference type="RefSeq" id="WP_167477813.1">
    <property type="nucleotide sequence ID" value="NZ_CP046172.1"/>
</dbReference>
<proteinExistence type="predicted"/>
<sequence length="284" mass="32600">MPDATEELREVLRRSPFRHRLRTVLHRWYAGYDAPAMPREYQGELVTDDFTIVRPPQFPVRTVTGRAAYLDSLTTAYIGQRNAHHLRGLELAPDMSHATVTHDFETIGPQLTGTIRMRYEIDLVQDPAERLPRFHRLTETILGTDDTPFVDGYGENRVRSFVHYWLSLLEEPAASAAPLRELIADELTPRLDEIATRTTAELGAHHPADLRIDLADPENYRVTMDFEWVGIDASDRPSTARTRHDWTLRESGERYPRLHRYEAEVIEPSTPIPAEDALARALRN</sequence>
<protein>
    <submittedName>
        <fullName evidence="1">Uncharacterized protein</fullName>
    </submittedName>
</protein>
<gene>
    <name evidence="1" type="ORF">F5544_38830</name>
</gene>
<dbReference type="AlphaFoldDB" id="A0A6G9YR61"/>
<evidence type="ECO:0000313" key="1">
    <source>
        <dbReference type="EMBL" id="QIS15587.1"/>
    </source>
</evidence>
<organism evidence="1 2">
    <name type="scientific">Nocardia arthritidis</name>
    <dbReference type="NCBI Taxonomy" id="228602"/>
    <lineage>
        <taxon>Bacteria</taxon>
        <taxon>Bacillati</taxon>
        <taxon>Actinomycetota</taxon>
        <taxon>Actinomycetes</taxon>
        <taxon>Mycobacteriales</taxon>
        <taxon>Nocardiaceae</taxon>
        <taxon>Nocardia</taxon>
    </lineage>
</organism>
<accession>A0A6G9YR61</accession>